<dbReference type="SUPFAM" id="SSF49777">
    <property type="entry name" value="PEBP-like"/>
    <property type="match status" value="1"/>
</dbReference>
<dbReference type="InterPro" id="IPR035810">
    <property type="entry name" value="PEBP_euk"/>
</dbReference>
<evidence type="ECO:0000313" key="1">
    <source>
        <dbReference type="EMBL" id="KAL1528300.1"/>
    </source>
</evidence>
<dbReference type="InterPro" id="IPR008914">
    <property type="entry name" value="PEBP"/>
</dbReference>
<evidence type="ECO:0000313" key="2">
    <source>
        <dbReference type="Proteomes" id="UP001515480"/>
    </source>
</evidence>
<dbReference type="InterPro" id="IPR036610">
    <property type="entry name" value="PEBP-like_sf"/>
</dbReference>
<organism evidence="1 2">
    <name type="scientific">Prymnesium parvum</name>
    <name type="common">Toxic golden alga</name>
    <dbReference type="NCBI Taxonomy" id="97485"/>
    <lineage>
        <taxon>Eukaryota</taxon>
        <taxon>Haptista</taxon>
        <taxon>Haptophyta</taxon>
        <taxon>Prymnesiophyceae</taxon>
        <taxon>Prymnesiales</taxon>
        <taxon>Prymnesiaceae</taxon>
        <taxon>Prymnesium</taxon>
    </lineage>
</organism>
<dbReference type="AlphaFoldDB" id="A0AB34K275"/>
<gene>
    <name evidence="1" type="ORF">AB1Y20_009656</name>
</gene>
<dbReference type="PANTHER" id="PTHR11362">
    <property type="entry name" value="PHOSPHATIDYLETHANOLAMINE-BINDING PROTEIN"/>
    <property type="match status" value="1"/>
</dbReference>
<protein>
    <recommendedName>
        <fullName evidence="3">Phosphatidylethanolamine-binding protein</fullName>
    </recommendedName>
</protein>
<evidence type="ECO:0008006" key="3">
    <source>
        <dbReference type="Google" id="ProtNLM"/>
    </source>
</evidence>
<dbReference type="Gene3D" id="3.90.280.10">
    <property type="entry name" value="PEBP-like"/>
    <property type="match status" value="1"/>
</dbReference>
<dbReference type="CDD" id="cd00866">
    <property type="entry name" value="PEBP_euk"/>
    <property type="match status" value="1"/>
</dbReference>
<keyword evidence="2" id="KW-1185">Reference proteome</keyword>
<dbReference type="PANTHER" id="PTHR11362:SF82">
    <property type="entry name" value="PHOSPHATIDYLETHANOLAMINE-BINDING PROTEIN 4"/>
    <property type="match status" value="1"/>
</dbReference>
<dbReference type="Pfam" id="PF01161">
    <property type="entry name" value="PBP"/>
    <property type="match status" value="1"/>
</dbReference>
<sequence>MAALLAALLAVHPETKWDARINPACCSYPEHDPRDYNWPYSHLQYSEVIPDVMGSFVSMTHLNVTYPAGEVVEYGKLLSPATIEHQPAVTYALEPDRSNSTLHTLMMVDPDVPYRDRPTLGEWLHWLVYDIPGNDVSSGRTLVEYSAPAPASCPERDRFCLSEHRVTFILWEQPQGPLHLHAEDVARSSGTTEARAHYKARDFASRHRLGMQIAMNFFETEHGTLGEPPWWHVPDDASLAAVSHLIPHVERKASRLTSKEEL</sequence>
<dbReference type="EMBL" id="JBGBPQ010000002">
    <property type="protein sequence ID" value="KAL1528300.1"/>
    <property type="molecule type" value="Genomic_DNA"/>
</dbReference>
<dbReference type="Proteomes" id="UP001515480">
    <property type="component" value="Unassembled WGS sequence"/>
</dbReference>
<accession>A0AB34K275</accession>
<comment type="caution">
    <text evidence="1">The sequence shown here is derived from an EMBL/GenBank/DDBJ whole genome shotgun (WGS) entry which is preliminary data.</text>
</comment>
<name>A0AB34K275_PRYPA</name>
<proteinExistence type="predicted"/>
<reference evidence="1 2" key="1">
    <citation type="journal article" date="2024" name="Science">
        <title>Giant polyketide synthase enzymes in the biosynthesis of giant marine polyether toxins.</title>
        <authorList>
            <person name="Fallon T.R."/>
            <person name="Shende V.V."/>
            <person name="Wierzbicki I.H."/>
            <person name="Pendleton A.L."/>
            <person name="Watervoot N.F."/>
            <person name="Auber R.P."/>
            <person name="Gonzalez D.J."/>
            <person name="Wisecaver J.H."/>
            <person name="Moore B.S."/>
        </authorList>
    </citation>
    <scope>NUCLEOTIDE SEQUENCE [LARGE SCALE GENOMIC DNA]</scope>
    <source>
        <strain evidence="1 2">12B1</strain>
    </source>
</reference>